<feature type="transmembrane region" description="Helical" evidence="10">
    <location>
        <begin position="342"/>
        <end position="364"/>
    </location>
</feature>
<dbReference type="GO" id="GO:0016020">
    <property type="term" value="C:membrane"/>
    <property type="evidence" value="ECO:0007669"/>
    <property type="project" value="UniProtKB-SubCell"/>
</dbReference>
<feature type="transmembrane region" description="Helical" evidence="10">
    <location>
        <begin position="259"/>
        <end position="292"/>
    </location>
</feature>
<comment type="caution">
    <text evidence="12">The sequence shown here is derived from an EMBL/GenBank/DDBJ whole genome shotgun (WGS) entry which is preliminary data.</text>
</comment>
<feature type="transmembrane region" description="Helical" evidence="10">
    <location>
        <begin position="189"/>
        <end position="211"/>
    </location>
</feature>
<reference evidence="12 13" key="1">
    <citation type="submission" date="2019-03" db="EMBL/GenBank/DDBJ databases">
        <title>Seongchinamella monodicae gen. nov., sp. nov., a novel member of the Gammaproteobacteria isolated from a tidal mudflat of beach.</title>
        <authorList>
            <person name="Yang H.G."/>
            <person name="Kang J.W."/>
            <person name="Lee S.D."/>
        </authorList>
    </citation>
    <scope>NUCLEOTIDE SEQUENCE [LARGE SCALE GENOMIC DNA]</scope>
    <source>
        <strain evidence="12 13">GH4-78</strain>
    </source>
</reference>
<feature type="transmembrane region" description="Helical" evidence="10">
    <location>
        <begin position="127"/>
        <end position="149"/>
    </location>
</feature>
<dbReference type="Pfam" id="PF00999">
    <property type="entry name" value="Na_H_Exchanger"/>
    <property type="match status" value="1"/>
</dbReference>
<evidence type="ECO:0000256" key="8">
    <source>
        <dbReference type="ARBA" id="ARBA00023136"/>
    </source>
</evidence>
<keyword evidence="7" id="KW-0406">Ion transport</keyword>
<gene>
    <name evidence="12" type="ORF">E2F43_03040</name>
</gene>
<feature type="transmembrane region" description="Helical" evidence="10">
    <location>
        <begin position="155"/>
        <end position="177"/>
    </location>
</feature>
<dbReference type="EMBL" id="SMSE01000001">
    <property type="protein sequence ID" value="TDG15225.1"/>
    <property type="molecule type" value="Genomic_DNA"/>
</dbReference>
<dbReference type="PANTHER" id="PTHR43562:SF3">
    <property type="entry name" value="SODIUM ION_PROTON EXCHANGER (EUROFUNG)"/>
    <property type="match status" value="1"/>
</dbReference>
<dbReference type="Gene3D" id="1.20.1530.20">
    <property type="match status" value="1"/>
</dbReference>
<keyword evidence="9" id="KW-0739">Sodium transport</keyword>
<keyword evidence="4 10" id="KW-0812">Transmembrane</keyword>
<keyword evidence="2" id="KW-0813">Transport</keyword>
<feature type="transmembrane region" description="Helical" evidence="10">
    <location>
        <begin position="384"/>
        <end position="417"/>
    </location>
</feature>
<evidence type="ECO:0000313" key="12">
    <source>
        <dbReference type="EMBL" id="TDG15225.1"/>
    </source>
</evidence>
<dbReference type="GO" id="GO:0015297">
    <property type="term" value="F:antiporter activity"/>
    <property type="evidence" value="ECO:0007669"/>
    <property type="project" value="UniProtKB-KW"/>
</dbReference>
<feature type="transmembrane region" description="Helical" evidence="10">
    <location>
        <begin position="217"/>
        <end position="239"/>
    </location>
</feature>
<keyword evidence="6" id="KW-0915">Sodium</keyword>
<evidence type="ECO:0000256" key="3">
    <source>
        <dbReference type="ARBA" id="ARBA00022449"/>
    </source>
</evidence>
<feature type="transmembrane region" description="Helical" evidence="10">
    <location>
        <begin position="68"/>
        <end position="89"/>
    </location>
</feature>
<dbReference type="InterPro" id="IPR038770">
    <property type="entry name" value="Na+/solute_symporter_sf"/>
</dbReference>
<evidence type="ECO:0000256" key="7">
    <source>
        <dbReference type="ARBA" id="ARBA00023065"/>
    </source>
</evidence>
<feature type="domain" description="Cation/H+ exchanger transmembrane" evidence="11">
    <location>
        <begin position="51"/>
        <end position="424"/>
    </location>
</feature>
<keyword evidence="5 10" id="KW-1133">Transmembrane helix</keyword>
<keyword evidence="8 10" id="KW-0472">Membrane</keyword>
<dbReference type="AlphaFoldDB" id="A0A4V2ZXI5"/>
<evidence type="ECO:0000256" key="10">
    <source>
        <dbReference type="SAM" id="Phobius"/>
    </source>
</evidence>
<dbReference type="GO" id="GO:0006814">
    <property type="term" value="P:sodium ion transport"/>
    <property type="evidence" value="ECO:0007669"/>
    <property type="project" value="UniProtKB-KW"/>
</dbReference>
<evidence type="ECO:0000256" key="4">
    <source>
        <dbReference type="ARBA" id="ARBA00022692"/>
    </source>
</evidence>
<dbReference type="PANTHER" id="PTHR43562">
    <property type="entry name" value="NAPA-TYPE SODIUM/HYDROGEN ANTIPORTER"/>
    <property type="match status" value="1"/>
</dbReference>
<evidence type="ECO:0000259" key="11">
    <source>
        <dbReference type="Pfam" id="PF00999"/>
    </source>
</evidence>
<dbReference type="RefSeq" id="WP_133209414.1">
    <property type="nucleotide sequence ID" value="NZ_SMSE01000001.1"/>
</dbReference>
<dbReference type="OrthoDB" id="9781411at2"/>
<organism evidence="12 13">
    <name type="scientific">Seongchinamella unica</name>
    <dbReference type="NCBI Taxonomy" id="2547392"/>
    <lineage>
        <taxon>Bacteria</taxon>
        <taxon>Pseudomonadati</taxon>
        <taxon>Pseudomonadota</taxon>
        <taxon>Gammaproteobacteria</taxon>
        <taxon>Cellvibrionales</taxon>
        <taxon>Halieaceae</taxon>
        <taxon>Seongchinamella</taxon>
    </lineage>
</organism>
<feature type="transmembrane region" description="Helical" evidence="10">
    <location>
        <begin position="38"/>
        <end position="56"/>
    </location>
</feature>
<evidence type="ECO:0000256" key="9">
    <source>
        <dbReference type="ARBA" id="ARBA00023201"/>
    </source>
</evidence>
<comment type="subcellular location">
    <subcellularLocation>
        <location evidence="1">Membrane</location>
        <topology evidence="1">Multi-pass membrane protein</topology>
    </subcellularLocation>
</comment>
<evidence type="ECO:0000256" key="1">
    <source>
        <dbReference type="ARBA" id="ARBA00004141"/>
    </source>
</evidence>
<accession>A0A4V2ZXI5</accession>
<feature type="transmembrane region" description="Helical" evidence="10">
    <location>
        <begin position="95"/>
        <end position="115"/>
    </location>
</feature>
<name>A0A4V2ZXI5_9GAMM</name>
<protein>
    <submittedName>
        <fullName evidence="12">Cation:proton antiporter</fullName>
    </submittedName>
</protein>
<evidence type="ECO:0000256" key="6">
    <source>
        <dbReference type="ARBA" id="ARBA00023053"/>
    </source>
</evidence>
<dbReference type="GO" id="GO:1902600">
    <property type="term" value="P:proton transmembrane transport"/>
    <property type="evidence" value="ECO:0007669"/>
    <property type="project" value="InterPro"/>
</dbReference>
<evidence type="ECO:0000313" key="13">
    <source>
        <dbReference type="Proteomes" id="UP000295554"/>
    </source>
</evidence>
<keyword evidence="3" id="KW-0050">Antiport</keyword>
<feature type="transmembrane region" description="Helical" evidence="10">
    <location>
        <begin position="312"/>
        <end position="330"/>
    </location>
</feature>
<evidence type="ECO:0000256" key="2">
    <source>
        <dbReference type="ARBA" id="ARBA00022448"/>
    </source>
</evidence>
<dbReference type="InterPro" id="IPR006153">
    <property type="entry name" value="Cation/H_exchanger_TM"/>
</dbReference>
<sequence>MGRILLNRGGRMLVLLAVAALLPAVAWANGVSDSFSRTSLALILMITLADACGFLFERLGLPELVGEICAGILLGNLALLGIDFNFPALLRSSEFMIYAAELALVLLLFLVGLESDMRDLLKVGRNATAVACAGVLLPVAMGLGTAIVLDVNGGLQGWFLGATLAATSVGITAKLLIAQGKLKSASGEVILGAAVIDDVLGILLLAVLASVAASGEFAWGSLLIIVAKALAFFAIAVIIGQRLMPEMIHMVAITKHASIWTGFAFCLALAFAQLAAFAGLAPLIGAFVAGLLLDDVYFRVGATLQKHTLEELIRPITDIFISIFFVFIGAQVQLQVLADPSILIAIAAFTAVAVASKSIAGYLVKGPGFDRLGIGLGMVPRGEVGLVFASFAFAHGIFTPAVYSALVMVVLLTTVIGPALLKPRLSRF</sequence>
<keyword evidence="13" id="KW-1185">Reference proteome</keyword>
<dbReference type="Proteomes" id="UP000295554">
    <property type="component" value="Unassembled WGS sequence"/>
</dbReference>
<proteinExistence type="predicted"/>
<evidence type="ECO:0000256" key="5">
    <source>
        <dbReference type="ARBA" id="ARBA00022989"/>
    </source>
</evidence>